<dbReference type="GO" id="GO:0032025">
    <property type="term" value="P:response to cobalt ion"/>
    <property type="evidence" value="ECO:0007669"/>
    <property type="project" value="TreeGrafter"/>
</dbReference>
<keyword evidence="1" id="KW-0472">Membrane</keyword>
<feature type="transmembrane region" description="Helical" evidence="1">
    <location>
        <begin position="41"/>
        <end position="66"/>
    </location>
</feature>
<gene>
    <name evidence="3" type="ORF">J3E07_000904</name>
</gene>
<dbReference type="Proteomes" id="UP000740329">
    <property type="component" value="Unassembled WGS sequence"/>
</dbReference>
<protein>
    <submittedName>
        <fullName evidence="3">ABC-type nickel/cobalt efflux system permease component RcnA</fullName>
    </submittedName>
</protein>
<evidence type="ECO:0000313" key="4">
    <source>
        <dbReference type="Proteomes" id="UP000740329"/>
    </source>
</evidence>
<evidence type="ECO:0000313" key="3">
    <source>
        <dbReference type="EMBL" id="MBP2201492.1"/>
    </source>
</evidence>
<dbReference type="PANTHER" id="PTHR40659">
    <property type="entry name" value="NICKEL/COBALT EFFLUX SYSTEM RCNA"/>
    <property type="match status" value="1"/>
</dbReference>
<proteinExistence type="predicted"/>
<keyword evidence="1" id="KW-0812">Transmembrane</keyword>
<evidence type="ECO:0000256" key="1">
    <source>
        <dbReference type="SAM" id="Phobius"/>
    </source>
</evidence>
<dbReference type="GO" id="GO:0006824">
    <property type="term" value="P:cobalt ion transport"/>
    <property type="evidence" value="ECO:0007669"/>
    <property type="project" value="UniProtKB-KW"/>
</dbReference>
<sequence>MQYVILFSAFLLGAFHALEPGHGKSVMAAFVLGTDANICSTLTLGFTVVFSHIIVILLMGILSLYLSNYFNVGSLSSTMELIGGVILLLVGIWILKSYYKPHVHKIDTNKSAIAIGLSAGLIPCPAALAVLLISISSGVIVDGLLYVIIFSLGLAVSISLFSILFVKSKYFLEKYVSNNSINKLPLISGIIIILFGIWNIAGPLFGIH</sequence>
<organism evidence="3 4">
    <name type="scientific">Methanococcus voltae</name>
    <dbReference type="NCBI Taxonomy" id="2188"/>
    <lineage>
        <taxon>Archaea</taxon>
        <taxon>Methanobacteriati</taxon>
        <taxon>Methanobacteriota</taxon>
        <taxon>Methanomada group</taxon>
        <taxon>Methanococci</taxon>
        <taxon>Methanococcales</taxon>
        <taxon>Methanococcaceae</taxon>
        <taxon>Methanococcus</taxon>
    </lineage>
</organism>
<dbReference type="RefSeq" id="WP_209590975.1">
    <property type="nucleotide sequence ID" value="NZ_JAGGMV010000002.1"/>
</dbReference>
<feature type="transmembrane region" description="Helical" evidence="1">
    <location>
        <begin position="111"/>
        <end position="132"/>
    </location>
</feature>
<evidence type="ECO:0000259" key="2">
    <source>
        <dbReference type="Pfam" id="PF13386"/>
    </source>
</evidence>
<feature type="transmembrane region" description="Helical" evidence="1">
    <location>
        <begin position="78"/>
        <end position="99"/>
    </location>
</feature>
<accession>A0A8J7USC4</accession>
<dbReference type="Pfam" id="PF13386">
    <property type="entry name" value="DsbD_2"/>
    <property type="match status" value="1"/>
</dbReference>
<dbReference type="GO" id="GO:0046583">
    <property type="term" value="F:monoatomic cation efflux transmembrane transporter activity"/>
    <property type="evidence" value="ECO:0007669"/>
    <property type="project" value="TreeGrafter"/>
</dbReference>
<dbReference type="AlphaFoldDB" id="A0A8J7USC4"/>
<dbReference type="GO" id="GO:0005886">
    <property type="term" value="C:plasma membrane"/>
    <property type="evidence" value="ECO:0007669"/>
    <property type="project" value="UniProtKB-SubCell"/>
</dbReference>
<name>A0A8J7USC4_METVO</name>
<dbReference type="PANTHER" id="PTHR40659:SF1">
    <property type="entry name" value="NICKEL_COBALT EFFLUX SYSTEM RCNA"/>
    <property type="match status" value="1"/>
</dbReference>
<keyword evidence="1" id="KW-1133">Transmembrane helix</keyword>
<dbReference type="EMBL" id="JAGGMV010000002">
    <property type="protein sequence ID" value="MBP2201492.1"/>
    <property type="molecule type" value="Genomic_DNA"/>
</dbReference>
<dbReference type="GO" id="GO:0015099">
    <property type="term" value="F:nickel cation transmembrane transporter activity"/>
    <property type="evidence" value="ECO:0007669"/>
    <property type="project" value="TreeGrafter"/>
</dbReference>
<dbReference type="GO" id="GO:0010045">
    <property type="term" value="P:response to nickel cation"/>
    <property type="evidence" value="ECO:0007669"/>
    <property type="project" value="TreeGrafter"/>
</dbReference>
<feature type="transmembrane region" description="Helical" evidence="1">
    <location>
        <begin position="144"/>
        <end position="166"/>
    </location>
</feature>
<feature type="domain" description="Urease accessory protein UreH-like transmembrane" evidence="2">
    <location>
        <begin position="50"/>
        <end position="198"/>
    </location>
</feature>
<dbReference type="InterPro" id="IPR039447">
    <property type="entry name" value="UreH-like_TM_dom"/>
</dbReference>
<feature type="transmembrane region" description="Helical" evidence="1">
    <location>
        <begin position="186"/>
        <end position="207"/>
    </location>
</feature>
<dbReference type="InterPro" id="IPR051224">
    <property type="entry name" value="NiCoT_RcnA"/>
</dbReference>
<reference evidence="3" key="1">
    <citation type="submission" date="2021-03" db="EMBL/GenBank/DDBJ databases">
        <title>Genomic Encyclopedia of Type Strains, Phase IV (KMG-V): Genome sequencing to study the core and pangenomes of soil and plant-associated prokaryotes.</title>
        <authorList>
            <person name="Whitman W."/>
        </authorList>
    </citation>
    <scope>NUCLEOTIDE SEQUENCE</scope>
    <source>
        <strain evidence="3">C4</strain>
    </source>
</reference>
<comment type="caution">
    <text evidence="3">The sequence shown here is derived from an EMBL/GenBank/DDBJ whole genome shotgun (WGS) entry which is preliminary data.</text>
</comment>